<evidence type="ECO:0000256" key="1">
    <source>
        <dbReference type="SAM" id="Phobius"/>
    </source>
</evidence>
<gene>
    <name evidence="2" type="ORF">DL238_15315</name>
</gene>
<organism evidence="2 3">
    <name type="scientific">Alteriqipengyuania lutimaris</name>
    <dbReference type="NCBI Taxonomy" id="1538146"/>
    <lineage>
        <taxon>Bacteria</taxon>
        <taxon>Pseudomonadati</taxon>
        <taxon>Pseudomonadota</taxon>
        <taxon>Alphaproteobacteria</taxon>
        <taxon>Sphingomonadales</taxon>
        <taxon>Erythrobacteraceae</taxon>
        <taxon>Alteriqipengyuania</taxon>
    </lineage>
</organism>
<evidence type="ECO:0000313" key="2">
    <source>
        <dbReference type="EMBL" id="RDS76032.1"/>
    </source>
</evidence>
<keyword evidence="1" id="KW-0472">Membrane</keyword>
<accession>A0A395LGV7</accession>
<reference evidence="2 3" key="1">
    <citation type="submission" date="2018-07" db="EMBL/GenBank/DDBJ databases">
        <title>Erythrobacter nanhaiensis sp. nov., a novel member of the genus Erythrobacter isolated from the South China Sea.</title>
        <authorList>
            <person name="Chen X."/>
            <person name="Liu J."/>
        </authorList>
    </citation>
    <scope>NUCLEOTIDE SEQUENCE [LARGE SCALE GENOMIC DNA]</scope>
    <source>
        <strain evidence="2 3">S-5</strain>
    </source>
</reference>
<comment type="caution">
    <text evidence="2">The sequence shown here is derived from an EMBL/GenBank/DDBJ whole genome shotgun (WGS) entry which is preliminary data.</text>
</comment>
<evidence type="ECO:0000313" key="3">
    <source>
        <dbReference type="Proteomes" id="UP000254101"/>
    </source>
</evidence>
<name>A0A395LGV7_9SPHN</name>
<sequence length="130" mass="14125">MACFLVCAFAAVFVFSGEESIGRTSRLLYSGEDLTAFGLVIFGIGMIGAGLFSVFSFRAVLGLPAILSDGEYLRSYTFPFSSTPISEIETLESTSKDAEVRLKDGSVRKINVRMVRDPELFFDGLNLTVG</sequence>
<keyword evidence="1" id="KW-1133">Transmembrane helix</keyword>
<proteinExistence type="predicted"/>
<feature type="transmembrane region" description="Helical" evidence="1">
    <location>
        <begin position="36"/>
        <end position="57"/>
    </location>
</feature>
<protein>
    <submittedName>
        <fullName evidence="2">Uncharacterized protein</fullName>
    </submittedName>
</protein>
<keyword evidence="1" id="KW-0812">Transmembrane</keyword>
<dbReference type="EMBL" id="QRBB01000002">
    <property type="protein sequence ID" value="RDS76032.1"/>
    <property type="molecule type" value="Genomic_DNA"/>
</dbReference>
<keyword evidence="3" id="KW-1185">Reference proteome</keyword>
<dbReference type="Proteomes" id="UP000254101">
    <property type="component" value="Unassembled WGS sequence"/>
</dbReference>
<dbReference type="AlphaFoldDB" id="A0A395LGV7"/>